<dbReference type="AlphaFoldDB" id="A0A5B8M4F2"/>
<accession>A0A5B8M4F2</accession>
<dbReference type="RefSeq" id="WP_146320075.1">
    <property type="nucleotide sequence ID" value="NZ_CP042305.1"/>
</dbReference>
<proteinExistence type="predicted"/>
<dbReference type="OrthoDB" id="3173471at2"/>
<dbReference type="Gene3D" id="3.40.960.10">
    <property type="entry name" value="VSR Endonuclease"/>
    <property type="match status" value="1"/>
</dbReference>
<evidence type="ECO:0008006" key="4">
    <source>
        <dbReference type="Google" id="ProtNLM"/>
    </source>
</evidence>
<protein>
    <recommendedName>
        <fullName evidence="4">DUF559 domain-containing protein</fullName>
    </recommendedName>
</protein>
<dbReference type="InterPro" id="IPR011335">
    <property type="entry name" value="Restrct_endonuc-II-like"/>
</dbReference>
<dbReference type="SUPFAM" id="SSF52980">
    <property type="entry name" value="Restriction endonuclease-like"/>
    <property type="match status" value="1"/>
</dbReference>
<dbReference type="KEGG" id="huw:FPZ11_08690"/>
<organism evidence="2 3">
    <name type="scientific">Humibacter ginsenosidimutans</name>
    <dbReference type="NCBI Taxonomy" id="2599293"/>
    <lineage>
        <taxon>Bacteria</taxon>
        <taxon>Bacillati</taxon>
        <taxon>Actinomycetota</taxon>
        <taxon>Actinomycetes</taxon>
        <taxon>Micrococcales</taxon>
        <taxon>Microbacteriaceae</taxon>
        <taxon>Humibacter</taxon>
    </lineage>
</organism>
<evidence type="ECO:0000313" key="2">
    <source>
        <dbReference type="EMBL" id="QDZ14824.1"/>
    </source>
</evidence>
<gene>
    <name evidence="2" type="ORF">FPZ11_08690</name>
</gene>
<sequence>MSRTAAALPGDLGDGFAVRAAREAGVAAKRLRALDLESPFFGVRTRRSEADRRSPQSAPVRDSRADETRRLADLIARRAKAFAAIAAPDSCFCHATAAVMWGLPLPLRVLRRVAAATERNGESVAPRGIDVGVLAPARPSRAAGVKGRQLSARLIDVRESNGLRLTNPATTWAMLADELAVDELIELGDAIVFIPRRRGMLRGTSEDALGTPAELRAAANTPYRRHSDRLRSAVDEIRIGAASPAETRYRIASIRAGLPLPELDFDVFTATGAPIGFTEIAYPDYRVLVEYEGDHHRIDRDQWNRDIEKHSACADAGWRVIRLTARHLYPSTAPAVAQVRTALLRAGWRPSS</sequence>
<dbReference type="EMBL" id="CP042305">
    <property type="protein sequence ID" value="QDZ14824.1"/>
    <property type="molecule type" value="Genomic_DNA"/>
</dbReference>
<evidence type="ECO:0000313" key="3">
    <source>
        <dbReference type="Proteomes" id="UP000320216"/>
    </source>
</evidence>
<reference evidence="2 3" key="1">
    <citation type="submission" date="2019-07" db="EMBL/GenBank/DDBJ databases">
        <title>Full genome sequence of Humibacter sp. WJ7-1.</title>
        <authorList>
            <person name="Im W.-T."/>
        </authorList>
    </citation>
    <scope>NUCLEOTIDE SEQUENCE [LARGE SCALE GENOMIC DNA]</scope>
    <source>
        <strain evidence="2 3">WJ7-1</strain>
    </source>
</reference>
<evidence type="ECO:0000256" key="1">
    <source>
        <dbReference type="SAM" id="MobiDB-lite"/>
    </source>
</evidence>
<name>A0A5B8M4F2_9MICO</name>
<dbReference type="Proteomes" id="UP000320216">
    <property type="component" value="Chromosome"/>
</dbReference>
<feature type="region of interest" description="Disordered" evidence="1">
    <location>
        <begin position="45"/>
        <end position="65"/>
    </location>
</feature>
<keyword evidence="3" id="KW-1185">Reference proteome</keyword>